<evidence type="ECO:0000313" key="2">
    <source>
        <dbReference type="EMBL" id="PIV89635.1"/>
    </source>
</evidence>
<dbReference type="EMBL" id="PFFF01000041">
    <property type="protein sequence ID" value="PIV89635.1"/>
    <property type="molecule type" value="Genomic_DNA"/>
</dbReference>
<dbReference type="GO" id="GO:0006044">
    <property type="term" value="P:N-acetylglucosamine metabolic process"/>
    <property type="evidence" value="ECO:0007669"/>
    <property type="project" value="TreeGrafter"/>
</dbReference>
<sequence>MKNQKIYDCFTFFNELDLLELRLEILNKYVDKFVLVEMNKTYSGEDKPFYFEENKERYKKYLDKIIHIKVADCPRLNPIYTHSLFLKKMYLFKPFRVLINRFDLGKWKLENFQRNKIATGLPNCSKEDIILISDLDEIPNPSTFSKIKKILLKEPLKRIALGQKWFIGYLNGLIKLDWIGTKAVSYLGLIKKWKSPQKIRLRKDNLFRKINNSDCIFLNNGGWHFSYMGGKEKQQEKINSFAELEKIKINEIFYEFAGKKEKIKYINPNSKILPKEIKQKKYVHLINFSPF</sequence>
<organism evidence="1 4">
    <name type="scientific">Huberarchaeum crystalense</name>
    <dbReference type="NCBI Taxonomy" id="2014257"/>
    <lineage>
        <taxon>Archaea</taxon>
        <taxon>Candidatus Huberarchaeota</taxon>
        <taxon>Candidatus Huberarchaeia</taxon>
        <taxon>Candidatus Huberarchaeales</taxon>
        <taxon>Candidatus Huberarchaeaceae</taxon>
        <taxon>Candidatus Huberarchaeum</taxon>
    </lineage>
</organism>
<evidence type="ECO:0000313" key="1">
    <source>
        <dbReference type="EMBL" id="PIN66790.1"/>
    </source>
</evidence>
<dbReference type="GO" id="GO:0003830">
    <property type="term" value="F:beta-1,4-mannosylglycoprotein 4-beta-N-acetylglucosaminyltransferase activity"/>
    <property type="evidence" value="ECO:0007669"/>
    <property type="project" value="InterPro"/>
</dbReference>
<dbReference type="PANTHER" id="PTHR12224">
    <property type="entry name" value="BETA-1,4-MANNOSYL-GLYCOPROTEIN BETA-1,4-N-ACETYLGLUCOSAMINYL-TRANSFERASE"/>
    <property type="match status" value="1"/>
</dbReference>
<dbReference type="GO" id="GO:0016020">
    <property type="term" value="C:membrane"/>
    <property type="evidence" value="ECO:0007669"/>
    <property type="project" value="InterPro"/>
</dbReference>
<name>A0A2G9LKU6_HUBC1</name>
<dbReference type="Pfam" id="PF04724">
    <property type="entry name" value="Glyco_transf_17"/>
    <property type="match status" value="1"/>
</dbReference>
<evidence type="ECO:0000313" key="4">
    <source>
        <dbReference type="Proteomes" id="UP000229789"/>
    </source>
</evidence>
<dbReference type="Proteomes" id="UP000228989">
    <property type="component" value="Unassembled WGS sequence"/>
</dbReference>
<evidence type="ECO:0000313" key="3">
    <source>
        <dbReference type="Proteomes" id="UP000228989"/>
    </source>
</evidence>
<accession>A0A2H9MMN6</accession>
<dbReference type="Proteomes" id="UP000229789">
    <property type="component" value="Unassembled WGS sequence"/>
</dbReference>
<dbReference type="PANTHER" id="PTHR12224:SF0">
    <property type="entry name" value="BETA-1,4-MANNOSYL-GLYCOPROTEIN 4-BETA-N-ACETYLGLUCOSAMINYLTRANSFERASE"/>
    <property type="match status" value="1"/>
</dbReference>
<reference evidence="1 4" key="1">
    <citation type="submission" date="2017-09" db="EMBL/GenBank/DDBJ databases">
        <title>Depth-based differentiation of microbial function through sediment-hosted aquifers and enrichment of novel symbionts in the deep terrestrial subsurface.</title>
        <authorList>
            <person name="Probst A.J."/>
            <person name="Ladd B."/>
            <person name="Jarett J.K."/>
            <person name="Geller-Mcgrath D.E."/>
            <person name="Sieber C.M."/>
            <person name="Emerson J.B."/>
            <person name="Anantharaman K."/>
            <person name="Thomas B.C."/>
            <person name="Malmstrom R."/>
            <person name="Stieglmeier M."/>
            <person name="Klingl A."/>
            <person name="Woyke T."/>
            <person name="Ryan C.M."/>
            <person name="Banfield J.F."/>
        </authorList>
    </citation>
    <scope>NUCLEOTIDE SEQUENCE [LARGE SCALE GENOMIC DNA]</scope>
    <source>
        <strain evidence="2">CG17_big_fil_post_rev_8_21_14_2_50_31_73</strain>
        <strain evidence="1">CG18_big_fil_WC_8_21_14_2_50_31_19</strain>
    </source>
</reference>
<evidence type="ECO:0008006" key="5">
    <source>
        <dbReference type="Google" id="ProtNLM"/>
    </source>
</evidence>
<protein>
    <recommendedName>
        <fullName evidence="5">Glycosyl transferase family 17</fullName>
    </recommendedName>
</protein>
<dbReference type="EMBL" id="PCUF01000001">
    <property type="protein sequence ID" value="PIN66790.1"/>
    <property type="molecule type" value="Genomic_DNA"/>
</dbReference>
<dbReference type="InterPro" id="IPR006813">
    <property type="entry name" value="Glyco_trans_17"/>
</dbReference>
<comment type="caution">
    <text evidence="1">The sequence shown here is derived from an EMBL/GenBank/DDBJ whole genome shotgun (WGS) entry which is preliminary data.</text>
</comment>
<accession>A0A2G9LKU6</accession>
<gene>
    <name evidence="2" type="ORF">COW47_01920</name>
    <name evidence="1" type="ORF">COW69_00125</name>
</gene>
<proteinExistence type="predicted"/>
<dbReference type="AlphaFoldDB" id="A0A2G9LKU6"/>
<reference evidence="3" key="2">
    <citation type="submission" date="2017-09" db="EMBL/GenBank/DDBJ databases">
        <title>Depth-based differentiation of microbial function through sediment-hosted aquifers and enrichment of novel symbionts in the deep terrestrial subsurface.</title>
        <authorList>
            <person name="Probst A.J."/>
            <person name="Ladd B."/>
            <person name="Jarett J.K."/>
            <person name="Geller-Mcgrath D.E."/>
            <person name="Sieber C.M.K."/>
            <person name="Emerson J.B."/>
            <person name="Anantharaman K."/>
            <person name="Thomas B.C."/>
            <person name="Malmstrom R."/>
            <person name="Stieglmeier M."/>
            <person name="Klingl A."/>
            <person name="Woyke T."/>
            <person name="Ryan C.M."/>
            <person name="Banfield J.F."/>
        </authorList>
    </citation>
    <scope>NUCLEOTIDE SEQUENCE [LARGE SCALE GENOMIC DNA]</scope>
</reference>